<proteinExistence type="predicted"/>
<keyword evidence="1" id="KW-0646">Protease inhibitor</keyword>
<evidence type="ECO:0000256" key="1">
    <source>
        <dbReference type="ARBA" id="ARBA00022690"/>
    </source>
</evidence>
<name>A0AAW1H546_SAPOF</name>
<evidence type="ECO:0000256" key="2">
    <source>
        <dbReference type="ARBA" id="ARBA00022704"/>
    </source>
</evidence>
<comment type="caution">
    <text evidence="5">The sequence shown here is derived from an EMBL/GenBank/DDBJ whole genome shotgun (WGS) entry which is preliminary data.</text>
</comment>
<dbReference type="InterPro" id="IPR000010">
    <property type="entry name" value="Cystatin_dom"/>
</dbReference>
<evidence type="ECO:0000313" key="5">
    <source>
        <dbReference type="EMBL" id="KAK9671393.1"/>
    </source>
</evidence>
<feature type="chain" id="PRO_5044002113" description="Cystatin domain-containing protein" evidence="3">
    <location>
        <begin position="26"/>
        <end position="151"/>
    </location>
</feature>
<dbReference type="Proteomes" id="UP001443914">
    <property type="component" value="Unassembled WGS sequence"/>
</dbReference>
<keyword evidence="2" id="KW-0789">Thiol protease inhibitor</keyword>
<evidence type="ECO:0000313" key="6">
    <source>
        <dbReference type="Proteomes" id="UP001443914"/>
    </source>
</evidence>
<dbReference type="EMBL" id="JBDFQZ010000012">
    <property type="protein sequence ID" value="KAK9671393.1"/>
    <property type="molecule type" value="Genomic_DNA"/>
</dbReference>
<dbReference type="SUPFAM" id="SSF54403">
    <property type="entry name" value="Cystatin/monellin"/>
    <property type="match status" value="1"/>
</dbReference>
<dbReference type="AlphaFoldDB" id="A0AAW1H546"/>
<evidence type="ECO:0000256" key="3">
    <source>
        <dbReference type="SAM" id="SignalP"/>
    </source>
</evidence>
<keyword evidence="3" id="KW-0732">Signal</keyword>
<accession>A0AAW1H546</accession>
<sequence length="151" mass="17283">MQKMTIFYFFLTIFIFTTTATRTNAERRKLVVGGRVEVKNVKTNKEIQELGKFSVEEYNKNILENPIQDVAGRAGLEGPLRFIEVVEAQKQVVSGLKYYLRVVAMQNNQNNIIINNKNNDDGLISKTFDAIVVVKPWVESKQLHYFGPSPK</sequence>
<organism evidence="5 6">
    <name type="scientific">Saponaria officinalis</name>
    <name type="common">Common soapwort</name>
    <name type="synonym">Lychnis saponaria</name>
    <dbReference type="NCBI Taxonomy" id="3572"/>
    <lineage>
        <taxon>Eukaryota</taxon>
        <taxon>Viridiplantae</taxon>
        <taxon>Streptophyta</taxon>
        <taxon>Embryophyta</taxon>
        <taxon>Tracheophyta</taxon>
        <taxon>Spermatophyta</taxon>
        <taxon>Magnoliopsida</taxon>
        <taxon>eudicotyledons</taxon>
        <taxon>Gunneridae</taxon>
        <taxon>Pentapetalae</taxon>
        <taxon>Caryophyllales</taxon>
        <taxon>Caryophyllaceae</taxon>
        <taxon>Caryophylleae</taxon>
        <taxon>Saponaria</taxon>
    </lineage>
</organism>
<dbReference type="SMART" id="SM00043">
    <property type="entry name" value="CY"/>
    <property type="match status" value="1"/>
</dbReference>
<evidence type="ECO:0000259" key="4">
    <source>
        <dbReference type="SMART" id="SM00043"/>
    </source>
</evidence>
<dbReference type="GO" id="GO:0004869">
    <property type="term" value="F:cysteine-type endopeptidase inhibitor activity"/>
    <property type="evidence" value="ECO:0007669"/>
    <property type="project" value="UniProtKB-KW"/>
</dbReference>
<protein>
    <recommendedName>
        <fullName evidence="4">Cystatin domain-containing protein</fullName>
    </recommendedName>
</protein>
<dbReference type="PANTHER" id="PTHR47373:SF1">
    <property type="entry name" value="CYSTEINE PROTEINASE INHIBITOR 2"/>
    <property type="match status" value="1"/>
</dbReference>
<dbReference type="Gene3D" id="3.10.450.10">
    <property type="match status" value="1"/>
</dbReference>
<dbReference type="Pfam" id="PF00031">
    <property type="entry name" value="Cystatin"/>
    <property type="match status" value="1"/>
</dbReference>
<dbReference type="PANTHER" id="PTHR47373">
    <property type="entry name" value="CYSTEINE PROTEINASE INHIBITOR 2"/>
    <property type="match status" value="1"/>
</dbReference>
<keyword evidence="6" id="KW-1185">Reference proteome</keyword>
<dbReference type="CDD" id="cd00042">
    <property type="entry name" value="CY"/>
    <property type="match status" value="1"/>
</dbReference>
<reference evidence="5" key="1">
    <citation type="submission" date="2024-03" db="EMBL/GenBank/DDBJ databases">
        <title>WGS assembly of Saponaria officinalis var. Norfolk2.</title>
        <authorList>
            <person name="Jenkins J."/>
            <person name="Shu S."/>
            <person name="Grimwood J."/>
            <person name="Barry K."/>
            <person name="Goodstein D."/>
            <person name="Schmutz J."/>
            <person name="Leebens-Mack J."/>
            <person name="Osbourn A."/>
        </authorList>
    </citation>
    <scope>NUCLEOTIDE SEQUENCE [LARGE SCALE GENOMIC DNA]</scope>
    <source>
        <strain evidence="5">JIC</strain>
    </source>
</reference>
<dbReference type="InterPro" id="IPR046350">
    <property type="entry name" value="Cystatin_sf"/>
</dbReference>
<gene>
    <name evidence="5" type="ORF">RND81_12G027200</name>
</gene>
<feature type="domain" description="Cystatin" evidence="4">
    <location>
        <begin position="30"/>
        <end position="149"/>
    </location>
</feature>
<feature type="signal peptide" evidence="3">
    <location>
        <begin position="1"/>
        <end position="25"/>
    </location>
</feature>